<protein>
    <submittedName>
        <fullName evidence="1">Uncharacterized protein</fullName>
    </submittedName>
</protein>
<evidence type="ECO:0000313" key="1">
    <source>
        <dbReference type="EMBL" id="JAH23950.1"/>
    </source>
</evidence>
<dbReference type="AlphaFoldDB" id="A0A0E9R652"/>
<accession>A0A0E9R652</accession>
<reference evidence="1" key="1">
    <citation type="submission" date="2014-11" db="EMBL/GenBank/DDBJ databases">
        <authorList>
            <person name="Amaro Gonzalez C."/>
        </authorList>
    </citation>
    <scope>NUCLEOTIDE SEQUENCE</scope>
</reference>
<name>A0A0E9R652_ANGAN</name>
<sequence>MHSCCFWRSHKIFCLTANFRLTKAVCPWFTC</sequence>
<reference evidence="1" key="2">
    <citation type="journal article" date="2015" name="Fish Shellfish Immunol.">
        <title>Early steps in the European eel (Anguilla anguilla)-Vibrio vulnificus interaction in the gills: Role of the RtxA13 toxin.</title>
        <authorList>
            <person name="Callol A."/>
            <person name="Pajuelo D."/>
            <person name="Ebbesson L."/>
            <person name="Teles M."/>
            <person name="MacKenzie S."/>
            <person name="Amaro C."/>
        </authorList>
    </citation>
    <scope>NUCLEOTIDE SEQUENCE</scope>
</reference>
<dbReference type="EMBL" id="GBXM01084627">
    <property type="protein sequence ID" value="JAH23950.1"/>
    <property type="molecule type" value="Transcribed_RNA"/>
</dbReference>
<organism evidence="1">
    <name type="scientific">Anguilla anguilla</name>
    <name type="common">European freshwater eel</name>
    <name type="synonym">Muraena anguilla</name>
    <dbReference type="NCBI Taxonomy" id="7936"/>
    <lineage>
        <taxon>Eukaryota</taxon>
        <taxon>Metazoa</taxon>
        <taxon>Chordata</taxon>
        <taxon>Craniata</taxon>
        <taxon>Vertebrata</taxon>
        <taxon>Euteleostomi</taxon>
        <taxon>Actinopterygii</taxon>
        <taxon>Neopterygii</taxon>
        <taxon>Teleostei</taxon>
        <taxon>Anguilliformes</taxon>
        <taxon>Anguillidae</taxon>
        <taxon>Anguilla</taxon>
    </lineage>
</organism>
<proteinExistence type="predicted"/>